<organism evidence="1 2">
    <name type="scientific">Symbiodinium natans</name>
    <dbReference type="NCBI Taxonomy" id="878477"/>
    <lineage>
        <taxon>Eukaryota</taxon>
        <taxon>Sar</taxon>
        <taxon>Alveolata</taxon>
        <taxon>Dinophyceae</taxon>
        <taxon>Suessiales</taxon>
        <taxon>Symbiodiniaceae</taxon>
        <taxon>Symbiodinium</taxon>
    </lineage>
</organism>
<protein>
    <submittedName>
        <fullName evidence="1">Pth protein</fullName>
    </submittedName>
</protein>
<dbReference type="InterPro" id="IPR001328">
    <property type="entry name" value="Pept_tRNA_hydro"/>
</dbReference>
<dbReference type="Proteomes" id="UP000604046">
    <property type="component" value="Unassembled WGS sequence"/>
</dbReference>
<dbReference type="PROSITE" id="PS01195">
    <property type="entry name" value="PEPT_TRNA_HYDROL_1"/>
    <property type="match status" value="1"/>
</dbReference>
<reference evidence="1" key="1">
    <citation type="submission" date="2021-02" db="EMBL/GenBank/DDBJ databases">
        <authorList>
            <person name="Dougan E. K."/>
            <person name="Rhodes N."/>
            <person name="Thang M."/>
            <person name="Chan C."/>
        </authorList>
    </citation>
    <scope>NUCLEOTIDE SEQUENCE</scope>
</reference>
<dbReference type="AlphaFoldDB" id="A0A812HPF1"/>
<dbReference type="OrthoDB" id="440923at2759"/>
<gene>
    <name evidence="1" type="primary">pth</name>
    <name evidence="1" type="ORF">SNAT2548_LOCUS1775</name>
</gene>
<dbReference type="EMBL" id="CAJNDS010000102">
    <property type="protein sequence ID" value="CAE6956660.1"/>
    <property type="molecule type" value="Genomic_DNA"/>
</dbReference>
<dbReference type="GO" id="GO:0004045">
    <property type="term" value="F:peptidyl-tRNA hydrolase activity"/>
    <property type="evidence" value="ECO:0007669"/>
    <property type="project" value="InterPro"/>
</dbReference>
<dbReference type="InterPro" id="IPR018171">
    <property type="entry name" value="Pept_tRNA_hydro_CS"/>
</dbReference>
<evidence type="ECO:0000313" key="2">
    <source>
        <dbReference type="Proteomes" id="UP000604046"/>
    </source>
</evidence>
<sequence>MAAALVGNTLPSAALQLGKELQHPLRRARISPQASRASQAYSRGLKPTAACGALGFLGALAPTRRRPTARRAGPTPVDKVAESTLAVVGLGNVGARFDGTRHNIGFAAVDEIASKLLSTDRWTLSSSIWQERCYACGEQTRKGASAEPRR</sequence>
<dbReference type="Gene3D" id="3.40.50.1470">
    <property type="entry name" value="Peptidyl-tRNA hydrolase"/>
    <property type="match status" value="1"/>
</dbReference>
<accession>A0A812HPF1</accession>
<comment type="caution">
    <text evidence="1">The sequence shown here is derived from an EMBL/GenBank/DDBJ whole genome shotgun (WGS) entry which is preliminary data.</text>
</comment>
<dbReference type="SUPFAM" id="SSF53178">
    <property type="entry name" value="Peptidyl-tRNA hydrolase-like"/>
    <property type="match status" value="1"/>
</dbReference>
<name>A0A812HPF1_9DINO</name>
<evidence type="ECO:0000313" key="1">
    <source>
        <dbReference type="EMBL" id="CAE6956660.1"/>
    </source>
</evidence>
<keyword evidence="2" id="KW-1185">Reference proteome</keyword>
<dbReference type="Pfam" id="PF01195">
    <property type="entry name" value="Pept_tRNA_hydro"/>
    <property type="match status" value="1"/>
</dbReference>
<dbReference type="InterPro" id="IPR036416">
    <property type="entry name" value="Pept_tRNA_hydro_sf"/>
</dbReference>
<proteinExistence type="predicted"/>